<gene>
    <name evidence="1" type="ORF">L195_g055436</name>
</gene>
<name>A0A2K3KLG2_TRIPR</name>
<organism evidence="1 2">
    <name type="scientific">Trifolium pratense</name>
    <name type="common">Red clover</name>
    <dbReference type="NCBI Taxonomy" id="57577"/>
    <lineage>
        <taxon>Eukaryota</taxon>
        <taxon>Viridiplantae</taxon>
        <taxon>Streptophyta</taxon>
        <taxon>Embryophyta</taxon>
        <taxon>Tracheophyta</taxon>
        <taxon>Spermatophyta</taxon>
        <taxon>Magnoliopsida</taxon>
        <taxon>eudicotyledons</taxon>
        <taxon>Gunneridae</taxon>
        <taxon>Pentapetalae</taxon>
        <taxon>rosids</taxon>
        <taxon>fabids</taxon>
        <taxon>Fabales</taxon>
        <taxon>Fabaceae</taxon>
        <taxon>Papilionoideae</taxon>
        <taxon>50 kb inversion clade</taxon>
        <taxon>NPAAA clade</taxon>
        <taxon>Hologalegina</taxon>
        <taxon>IRL clade</taxon>
        <taxon>Trifolieae</taxon>
        <taxon>Trifolium</taxon>
    </lineage>
</organism>
<accession>A0A2K3KLG2</accession>
<reference evidence="1 2" key="1">
    <citation type="journal article" date="2014" name="Am. J. Bot.">
        <title>Genome assembly and annotation for red clover (Trifolium pratense; Fabaceae).</title>
        <authorList>
            <person name="Istvanek J."/>
            <person name="Jaros M."/>
            <person name="Krenek A."/>
            <person name="Repkova J."/>
        </authorList>
    </citation>
    <scope>NUCLEOTIDE SEQUENCE [LARGE SCALE GENOMIC DNA]</scope>
    <source>
        <strain evidence="2">cv. Tatra</strain>
        <tissue evidence="1">Young leaves</tissue>
    </source>
</reference>
<reference evidence="1 2" key="2">
    <citation type="journal article" date="2017" name="Front. Plant Sci.">
        <title>Gene Classification and Mining of Molecular Markers Useful in Red Clover (Trifolium pratense) Breeding.</title>
        <authorList>
            <person name="Istvanek J."/>
            <person name="Dluhosova J."/>
            <person name="Dluhos P."/>
            <person name="Patkova L."/>
            <person name="Nedelnik J."/>
            <person name="Repkova J."/>
        </authorList>
    </citation>
    <scope>NUCLEOTIDE SEQUENCE [LARGE SCALE GENOMIC DNA]</scope>
    <source>
        <strain evidence="2">cv. Tatra</strain>
        <tissue evidence="1">Young leaves</tissue>
    </source>
</reference>
<dbReference type="Proteomes" id="UP000236291">
    <property type="component" value="Unassembled WGS sequence"/>
</dbReference>
<proteinExistence type="predicted"/>
<dbReference type="EMBL" id="ASHM01100985">
    <property type="protein sequence ID" value="PNX67083.1"/>
    <property type="molecule type" value="Genomic_DNA"/>
</dbReference>
<protein>
    <submittedName>
        <fullName evidence="1">Uncharacterized protein</fullName>
    </submittedName>
</protein>
<evidence type="ECO:0000313" key="1">
    <source>
        <dbReference type="EMBL" id="PNX67083.1"/>
    </source>
</evidence>
<dbReference type="AlphaFoldDB" id="A0A2K3KLG2"/>
<evidence type="ECO:0000313" key="2">
    <source>
        <dbReference type="Proteomes" id="UP000236291"/>
    </source>
</evidence>
<comment type="caution">
    <text evidence="1">The sequence shown here is derived from an EMBL/GenBank/DDBJ whole genome shotgun (WGS) entry which is preliminary data.</text>
</comment>
<sequence>MQLLIESLERMKEESKKATLLLGKQLASLLNEDPVQQSCSAEPRLQRGLSYTEVHNQKSKQLHGILSRRPPVIV</sequence>